<evidence type="ECO:0000313" key="3">
    <source>
        <dbReference type="Proteomes" id="UP000218824"/>
    </source>
</evidence>
<dbReference type="Gene3D" id="3.10.180.10">
    <property type="entry name" value="2,3-Dihydroxybiphenyl 1,2-Dioxygenase, domain 1"/>
    <property type="match status" value="1"/>
</dbReference>
<feature type="domain" description="VOC" evidence="1">
    <location>
        <begin position="2"/>
        <end position="119"/>
    </location>
</feature>
<dbReference type="SUPFAM" id="SSF54593">
    <property type="entry name" value="Glyoxalase/Bleomycin resistance protein/Dihydroxybiphenyl dioxygenase"/>
    <property type="match status" value="1"/>
</dbReference>
<dbReference type="Proteomes" id="UP000218824">
    <property type="component" value="Chromosome"/>
</dbReference>
<dbReference type="EMBL" id="AP014940">
    <property type="protein sequence ID" value="BAV99379.1"/>
    <property type="molecule type" value="Genomic_DNA"/>
</dbReference>
<organism evidence="2 3">
    <name type="scientific">Lysobacter enzymogenes</name>
    <dbReference type="NCBI Taxonomy" id="69"/>
    <lineage>
        <taxon>Bacteria</taxon>
        <taxon>Pseudomonadati</taxon>
        <taxon>Pseudomonadota</taxon>
        <taxon>Gammaproteobacteria</taxon>
        <taxon>Lysobacterales</taxon>
        <taxon>Lysobacteraceae</taxon>
        <taxon>Lysobacter</taxon>
    </lineage>
</organism>
<dbReference type="KEGG" id="lem:LEN_3892"/>
<dbReference type="PROSITE" id="PS51819">
    <property type="entry name" value="VOC"/>
    <property type="match status" value="1"/>
</dbReference>
<dbReference type="AlphaFoldDB" id="A0AAU9AQ13"/>
<evidence type="ECO:0000259" key="1">
    <source>
        <dbReference type="PROSITE" id="PS51819"/>
    </source>
</evidence>
<name>A0AAU9AQ13_LYSEN</name>
<dbReference type="InterPro" id="IPR029068">
    <property type="entry name" value="Glyas_Bleomycin-R_OHBP_Dase"/>
</dbReference>
<dbReference type="Pfam" id="PF00903">
    <property type="entry name" value="Glyoxalase"/>
    <property type="match status" value="1"/>
</dbReference>
<protein>
    <submittedName>
        <fullName evidence="2">Integron gene cassette protein</fullName>
    </submittedName>
</protein>
<accession>A0AAU9AQ13</accession>
<dbReference type="InterPro" id="IPR004360">
    <property type="entry name" value="Glyas_Fos-R_dOase_dom"/>
</dbReference>
<dbReference type="InterPro" id="IPR037523">
    <property type="entry name" value="VOC_core"/>
</dbReference>
<reference evidence="2 3" key="1">
    <citation type="journal article" date="2017" name="DNA Res.">
        <title>Complete genome sequence and expression profile of the commercial lytic enzyme producer Lysobacter enzymogenes M497-1.</title>
        <authorList>
            <person name="Takami H."/>
            <person name="Toyoda A."/>
            <person name="Uchiyama I."/>
            <person name="Itoh T."/>
            <person name="Takaki Y."/>
            <person name="Arai W."/>
            <person name="Nishi S."/>
            <person name="Kawai M."/>
            <person name="Shinya K."/>
            <person name="Ikeda H."/>
        </authorList>
    </citation>
    <scope>NUCLEOTIDE SEQUENCE [LARGE SCALE GENOMIC DNA]</scope>
    <source>
        <strain evidence="2 3">M497-1</strain>
    </source>
</reference>
<evidence type="ECO:0000313" key="2">
    <source>
        <dbReference type="EMBL" id="BAV99379.1"/>
    </source>
</evidence>
<proteinExistence type="predicted"/>
<sequence length="126" mass="14081">MNLNAVELKAFVPARDFERSKAFYQALGFEVPWSSQDLAHVRHGRVAFLLQRFYVPEHAGNFVMHLLVENADDWHARALAADAAGSFGARIDAPQDRPWGIRDFTLTDPSGVLWRIGHNLPVAAEG</sequence>
<gene>
    <name evidence="2" type="ORF">LEN_3892</name>
</gene>